<reference evidence="1" key="1">
    <citation type="submission" date="2023-07" db="EMBL/GenBank/DDBJ databases">
        <title>Sorghum-associated microbial communities from plants grown in Nebraska, USA.</title>
        <authorList>
            <person name="Schachtman D."/>
        </authorList>
    </citation>
    <scope>NUCLEOTIDE SEQUENCE</scope>
    <source>
        <strain evidence="1">BE80</strain>
    </source>
</reference>
<sequence length="109" mass="12662">MDDLKVKAYKSILFQALLDIRQLSGGIVWDGQPEPEEGVHPSFTTNVVQHAQEIFHISNAYHNLADALIGDLAHFNEENFWNQIDHLSNTFASFKHYKLLYEQYLMKQK</sequence>
<proteinExistence type="predicted"/>
<dbReference type="RefSeq" id="WP_310139088.1">
    <property type="nucleotide sequence ID" value="NZ_JAVDTR010000005.1"/>
</dbReference>
<organism evidence="1 2">
    <name type="scientific">Paenibacillus amylolyticus</name>
    <dbReference type="NCBI Taxonomy" id="1451"/>
    <lineage>
        <taxon>Bacteria</taxon>
        <taxon>Bacillati</taxon>
        <taxon>Bacillota</taxon>
        <taxon>Bacilli</taxon>
        <taxon>Bacillales</taxon>
        <taxon>Paenibacillaceae</taxon>
        <taxon>Paenibacillus</taxon>
    </lineage>
</organism>
<accession>A0AAP5H4A7</accession>
<name>A0AAP5H4A7_PAEAM</name>
<dbReference type="EMBL" id="JAVDTR010000005">
    <property type="protein sequence ID" value="MDR6723661.1"/>
    <property type="molecule type" value="Genomic_DNA"/>
</dbReference>
<evidence type="ECO:0000313" key="2">
    <source>
        <dbReference type="Proteomes" id="UP001254832"/>
    </source>
</evidence>
<protein>
    <submittedName>
        <fullName evidence="1">Uncharacterized protein</fullName>
    </submittedName>
</protein>
<gene>
    <name evidence="1" type="ORF">J2W91_002123</name>
</gene>
<comment type="caution">
    <text evidence="1">The sequence shown here is derived from an EMBL/GenBank/DDBJ whole genome shotgun (WGS) entry which is preliminary data.</text>
</comment>
<dbReference type="AlphaFoldDB" id="A0AAP5H4A7"/>
<evidence type="ECO:0000313" key="1">
    <source>
        <dbReference type="EMBL" id="MDR6723661.1"/>
    </source>
</evidence>
<dbReference type="Proteomes" id="UP001254832">
    <property type="component" value="Unassembled WGS sequence"/>
</dbReference>